<keyword evidence="3 5" id="KW-1133">Transmembrane helix</keyword>
<keyword evidence="6" id="KW-0808">Transferase</keyword>
<comment type="caution">
    <text evidence="6">The sequence shown here is derived from an EMBL/GenBank/DDBJ whole genome shotgun (WGS) entry which is preliminary data.</text>
</comment>
<organism evidence="6 7">
    <name type="scientific">Saccharothrix australiensis</name>
    <dbReference type="NCBI Taxonomy" id="2072"/>
    <lineage>
        <taxon>Bacteria</taxon>
        <taxon>Bacillati</taxon>
        <taxon>Actinomycetota</taxon>
        <taxon>Actinomycetes</taxon>
        <taxon>Pseudonocardiales</taxon>
        <taxon>Pseudonocardiaceae</taxon>
        <taxon>Saccharothrix</taxon>
    </lineage>
</organism>
<dbReference type="Gene3D" id="1.20.120.1780">
    <property type="entry name" value="UbiA prenyltransferase"/>
    <property type="match status" value="1"/>
</dbReference>
<comment type="subcellular location">
    <subcellularLocation>
        <location evidence="1">Membrane</location>
        <topology evidence="1">Multi-pass membrane protein</topology>
    </subcellularLocation>
</comment>
<dbReference type="InterPro" id="IPR000537">
    <property type="entry name" value="UbiA_prenyltransferase"/>
</dbReference>
<evidence type="ECO:0000313" key="6">
    <source>
        <dbReference type="EMBL" id="RKT55149.1"/>
    </source>
</evidence>
<evidence type="ECO:0000256" key="3">
    <source>
        <dbReference type="ARBA" id="ARBA00022989"/>
    </source>
</evidence>
<reference evidence="6 7" key="1">
    <citation type="submission" date="2018-10" db="EMBL/GenBank/DDBJ databases">
        <title>Sequencing the genomes of 1000 actinobacteria strains.</title>
        <authorList>
            <person name="Klenk H.-P."/>
        </authorList>
    </citation>
    <scope>NUCLEOTIDE SEQUENCE [LARGE SCALE GENOMIC DNA]</scope>
    <source>
        <strain evidence="6 7">DSM 43800</strain>
    </source>
</reference>
<feature type="transmembrane region" description="Helical" evidence="5">
    <location>
        <begin position="280"/>
        <end position="300"/>
    </location>
</feature>
<evidence type="ECO:0000313" key="7">
    <source>
        <dbReference type="Proteomes" id="UP000282084"/>
    </source>
</evidence>
<protein>
    <submittedName>
        <fullName evidence="6">4-hydroxybenzoate polyprenyltransferase</fullName>
    </submittedName>
</protein>
<dbReference type="EMBL" id="RBXO01000001">
    <property type="protein sequence ID" value="RKT55149.1"/>
    <property type="molecule type" value="Genomic_DNA"/>
</dbReference>
<dbReference type="Pfam" id="PF01040">
    <property type="entry name" value="UbiA"/>
    <property type="match status" value="1"/>
</dbReference>
<dbReference type="GO" id="GO:0016765">
    <property type="term" value="F:transferase activity, transferring alkyl or aryl (other than methyl) groups"/>
    <property type="evidence" value="ECO:0007669"/>
    <property type="project" value="InterPro"/>
</dbReference>
<feature type="transmembrane region" description="Helical" evidence="5">
    <location>
        <begin position="181"/>
        <end position="204"/>
    </location>
</feature>
<feature type="transmembrane region" description="Helical" evidence="5">
    <location>
        <begin position="210"/>
        <end position="228"/>
    </location>
</feature>
<feature type="transmembrane region" description="Helical" evidence="5">
    <location>
        <begin position="151"/>
        <end position="169"/>
    </location>
</feature>
<dbReference type="RefSeq" id="WP_121006902.1">
    <property type="nucleotide sequence ID" value="NZ_RBXO01000001.1"/>
</dbReference>
<dbReference type="InterPro" id="IPR050475">
    <property type="entry name" value="Prenyltransferase_related"/>
</dbReference>
<gene>
    <name evidence="6" type="ORF">C8E97_3807</name>
</gene>
<dbReference type="UniPathway" id="UPA00079"/>
<dbReference type="InterPro" id="IPR044878">
    <property type="entry name" value="UbiA_sf"/>
</dbReference>
<dbReference type="PANTHER" id="PTHR42723:SF1">
    <property type="entry name" value="CHLOROPHYLL SYNTHASE, CHLOROPLASTIC"/>
    <property type="match status" value="1"/>
</dbReference>
<dbReference type="OrthoDB" id="152343at2"/>
<dbReference type="GO" id="GO:0009234">
    <property type="term" value="P:menaquinone biosynthetic process"/>
    <property type="evidence" value="ECO:0007669"/>
    <property type="project" value="UniProtKB-UniPathway"/>
</dbReference>
<proteinExistence type="predicted"/>
<feature type="transmembrane region" description="Helical" evidence="5">
    <location>
        <begin position="257"/>
        <end position="274"/>
    </location>
</feature>
<dbReference type="Gene3D" id="1.10.357.140">
    <property type="entry name" value="UbiA prenyltransferase"/>
    <property type="match status" value="1"/>
</dbReference>
<dbReference type="AlphaFoldDB" id="A0A495W117"/>
<accession>A0A495W117</accession>
<name>A0A495W117_9PSEU</name>
<evidence type="ECO:0000256" key="4">
    <source>
        <dbReference type="ARBA" id="ARBA00023136"/>
    </source>
</evidence>
<evidence type="ECO:0000256" key="1">
    <source>
        <dbReference type="ARBA" id="ARBA00004141"/>
    </source>
</evidence>
<feature type="transmembrane region" description="Helical" evidence="5">
    <location>
        <begin position="312"/>
        <end position="336"/>
    </location>
</feature>
<dbReference type="Proteomes" id="UP000282084">
    <property type="component" value="Unassembled WGS sequence"/>
</dbReference>
<sequence>MVEHAEHAAARTWWDERTLRNPVARAYVAVTSGYARWGVRGGWSGALLSQVRVIRPVTRLWFDAVLPWTVITVLTGGHPPLRETLLAIAVMVLIHASLTIVNDVQDRDSDHRSAEPLRSLRPVTRGAIPLRSAYAEAAVLGLLGIAAAFALWWLVGVLAVVITAIVLQHELPPVRTQGRPLLGQLAGVVGLVLITGLLAVAVRTAPGAQAVPYLLFVTAYMGVAEMLVKDIRDVDNDEAAGKNTTAVRYGPVRATRAATAAYTVAAACWLWFAAVNDLLATPVALVAAAVLVGWVGYTVWAANSLAARFGKGVCISLHTGSIGTFTAVNLGTLAALL</sequence>
<evidence type="ECO:0000256" key="2">
    <source>
        <dbReference type="ARBA" id="ARBA00022692"/>
    </source>
</evidence>
<keyword evidence="2 5" id="KW-0812">Transmembrane</keyword>
<evidence type="ECO:0000256" key="5">
    <source>
        <dbReference type="SAM" id="Phobius"/>
    </source>
</evidence>
<dbReference type="PANTHER" id="PTHR42723">
    <property type="entry name" value="CHLOROPHYLL SYNTHASE"/>
    <property type="match status" value="1"/>
</dbReference>
<dbReference type="GO" id="GO:0016020">
    <property type="term" value="C:membrane"/>
    <property type="evidence" value="ECO:0007669"/>
    <property type="project" value="UniProtKB-SubCell"/>
</dbReference>
<keyword evidence="7" id="KW-1185">Reference proteome</keyword>
<keyword evidence="4 5" id="KW-0472">Membrane</keyword>